<feature type="compositionally biased region" description="Basic residues" evidence="2">
    <location>
        <begin position="677"/>
        <end position="689"/>
    </location>
</feature>
<feature type="compositionally biased region" description="Basic and acidic residues" evidence="2">
    <location>
        <begin position="1127"/>
        <end position="1136"/>
    </location>
</feature>
<feature type="compositionally biased region" description="Basic and acidic residues" evidence="2">
    <location>
        <begin position="1226"/>
        <end position="1248"/>
    </location>
</feature>
<name>A0A067SY62_GALM3</name>
<feature type="region of interest" description="Disordered" evidence="2">
    <location>
        <begin position="1224"/>
        <end position="1258"/>
    </location>
</feature>
<feature type="compositionally biased region" description="Basic residues" evidence="2">
    <location>
        <begin position="1776"/>
        <end position="1785"/>
    </location>
</feature>
<feature type="compositionally biased region" description="Basic residues" evidence="2">
    <location>
        <begin position="452"/>
        <end position="482"/>
    </location>
</feature>
<feature type="region of interest" description="Disordered" evidence="2">
    <location>
        <begin position="263"/>
        <end position="302"/>
    </location>
</feature>
<feature type="region of interest" description="Disordered" evidence="2">
    <location>
        <begin position="1353"/>
        <end position="1375"/>
    </location>
</feature>
<feature type="compositionally biased region" description="Basic residues" evidence="2">
    <location>
        <begin position="725"/>
        <end position="740"/>
    </location>
</feature>
<feature type="compositionally biased region" description="Pro residues" evidence="2">
    <location>
        <begin position="1744"/>
        <end position="1754"/>
    </location>
</feature>
<feature type="compositionally biased region" description="Basic residues" evidence="2">
    <location>
        <begin position="76"/>
        <end position="85"/>
    </location>
</feature>
<feature type="compositionally biased region" description="Low complexity" evidence="2">
    <location>
        <begin position="420"/>
        <end position="435"/>
    </location>
</feature>
<protein>
    <submittedName>
        <fullName evidence="3">Uncharacterized protein</fullName>
    </submittedName>
</protein>
<feature type="compositionally biased region" description="Basic and acidic residues" evidence="2">
    <location>
        <begin position="972"/>
        <end position="990"/>
    </location>
</feature>
<feature type="compositionally biased region" description="Low complexity" evidence="2">
    <location>
        <begin position="1011"/>
        <end position="1027"/>
    </location>
</feature>
<feature type="compositionally biased region" description="Polar residues" evidence="2">
    <location>
        <begin position="1825"/>
        <end position="1834"/>
    </location>
</feature>
<feature type="compositionally biased region" description="Polar residues" evidence="2">
    <location>
        <begin position="508"/>
        <end position="520"/>
    </location>
</feature>
<sequence length="1875" mass="209294">MPIPVTARQGPSMMEQLADILSPGRDFTPTANIDAPRVVPFVYQPAERGARARSASPVSMETLPPRPRTTPMYHIPRQRHGHPRTRPSIPSEPETLTRFAPVQPQQPQPQPPIQVLANEPPVPVQQPTRPDRQHYPGPTPRPVIPLLYGDSRPPTAPGSLGGGDDAPRPSWYRPSNRIRDQARPPPLNIPPTNTVVELPPLFNSLMEILRENRLAQLATVDQQRELMRYMRGLNEWLERDVHDRQSEIRGVVARVEQLGHDLRGIQMQGRRTPSTGSSSGSSDSGPHQMYFPGQGPQPTYPILPPTFQPYPPVIPPVIPDGGTPPPSFRPVIPQPTIVVNPGAQMIPGSQMIPTDGYHHPIPGPMPGMTPRPQETGIFIPPDTASIRSGSTGPPRPGDPHPLPIPHPGMSGMGTNVIHYPGSPSSSRSETPSRGSSRGRRPSRSTRHDSPPRHPRHDSRSTRRTPHDRRSSRSRTPPRRRRSRSSDGRIPLVVTNPSAGRIPAVLQDSYGQPGTPHQLSTHAPPIHVISPSAGSSSPRMHRHESYPHSRPPSQPQPAQTPTIIIQQPPQQPQQPVMMQMPPSPGMQMSDGGMMPMTPGVPVTHMGQMGVPMTAMGHPMTGVPGSYYPPPMTGPPMIIQQPSRSSSRSDSRGRRHRHTPPPAPAAAPAAPIILTGPSRRSRSRSRSHGRRTPPPQMAMGPGVTLLPSQYPPGMPGPGGVVMMPSRHSSRSRSRSPRRRRSHSPPVIINQPGAPAPTIYPGPTQSIPQQPILVPGMGPMGMMPGMAPIVMPRGSHSRSRSRSPRGGAPIIIPPGQSSRRYSRSRSPRRHSRSRSPRRSRTRSPRRHSRSRSPRHHSPPRYPPTVPIVSTIPGQPMMIPGQYPTYRHHSRSRSRSPRSPRVQVVGDPYGRSHGRSRSPPRHYSPSHRPRSRSPEDRYRPRPYSPSDRRRSPSDWRRRPSTHHGRPSYSRSPSPSYRDRDPYRPRTHYPSDRGRPRSYSPSREHDARRHPHRPPVSRSLSPRSTRSRSPIPLQRSDRARTPTRAHSPSGAGRSRFPTRSGSPLSQRSQSRTPPRRGTTRLPTDTMRSRSLSPHSPTFPRRVATRRPTGTMRSRSRSPQSPPRVIVTSGHRTYSDERERPGLRRPGPRRRGSQSPGSRSPGSQSPEPRSPDTVRITVPSRSGAQRPAGTHRPPTVMAIDDTAPVHGFSGDSFTVHSVDDDDRRPIPIVRSSAHDRPTTPIHRPEGQVHPEGQVRHAPSSTSPLPLPLEDAPRPGVHLPADDQRMWDTTRPPLLPAQSSEVHPPIVQPPLRTTTPFNFHVADDSRGQLEELNEAANRLHTTAAAAEEAEDQREREFLTHEDHREQLFLQNEERRNQEARDRAAGILSDLESRIADLPAPAHVPSAHAPSANAPSAYVPSAHLPSAHTPSAHAPSVRFEDELSAEELAEQRASDRDSIRTISAIATQAASQHAADVLETVRLEREEAAREREAAASERELLLSELRVEKDRVIEEKDARIRALEDELAQLRGEFESERDQRAAEEAEMRERERQETAERDEFVRAQLGDITNLVQDQRDMLETKKALMDSRWEEKENRRTDKEAQMIELRDMVQKIHDDMEGDRERCDQERRDAREGLEKVIEDLQRQNAEQRELLTSLSESWRADCERHHHETIEAVKSTANEQVPFNVQGYLDEFSRALATEVRMLLGEVGKIREERRALQHEIGDLLCMKSKYGPGGEYEPDWKPGHSGPPPPPPEDNMPPMTDIPDIPAHIKGAWRPTTRPRTKKKKKSEQPQAPPAASTSAIPMHVPQPPYDMRQQHDIRQQHDLRQQLTRGSWATWQPDRNAVTPPSVEPTLMVPGRESPGLFGPRTPSTGSYERR</sequence>
<feature type="compositionally biased region" description="Low complexity" evidence="2">
    <location>
        <begin position="1057"/>
        <end position="1067"/>
    </location>
</feature>
<feature type="region of interest" description="Disordered" evidence="2">
    <location>
        <begin position="1528"/>
        <end position="1551"/>
    </location>
</feature>
<feature type="compositionally biased region" description="Basic residues" evidence="2">
    <location>
        <begin position="817"/>
        <end position="855"/>
    </location>
</feature>
<feature type="coiled-coil region" evidence="1">
    <location>
        <begin position="1624"/>
        <end position="1655"/>
    </location>
</feature>
<feature type="compositionally biased region" description="Low complexity" evidence="2">
    <location>
        <begin position="269"/>
        <end position="286"/>
    </location>
</feature>
<feature type="compositionally biased region" description="Basic and acidic residues" evidence="2">
    <location>
        <begin position="942"/>
        <end position="953"/>
    </location>
</feature>
<dbReference type="STRING" id="685588.A0A067SY62"/>
<feature type="compositionally biased region" description="Low complexity" evidence="2">
    <location>
        <begin position="1147"/>
        <end position="1161"/>
    </location>
</feature>
<feature type="region of interest" description="Disordered" evidence="2">
    <location>
        <begin position="1393"/>
        <end position="1430"/>
    </location>
</feature>
<feature type="region of interest" description="Disordered" evidence="2">
    <location>
        <begin position="624"/>
        <end position="1197"/>
    </location>
</feature>
<feature type="region of interest" description="Disordered" evidence="2">
    <location>
        <begin position="1823"/>
        <end position="1875"/>
    </location>
</feature>
<dbReference type="EMBL" id="KL142382">
    <property type="protein sequence ID" value="KDR74957.1"/>
    <property type="molecule type" value="Genomic_DNA"/>
</dbReference>
<feature type="compositionally biased region" description="Low complexity" evidence="2">
    <location>
        <begin position="962"/>
        <end position="971"/>
    </location>
</feature>
<dbReference type="HOGENOM" id="CLU_236326_0_0_1"/>
<feature type="compositionally biased region" description="Basic residues" evidence="2">
    <location>
        <begin position="882"/>
        <end position="894"/>
    </location>
</feature>
<feature type="region of interest" description="Disordered" evidence="2">
    <location>
        <begin position="48"/>
        <end position="191"/>
    </location>
</feature>
<accession>A0A067SY62</accession>
<feature type="compositionally biased region" description="Low complexity" evidence="2">
    <location>
        <begin position="801"/>
        <end position="816"/>
    </location>
</feature>
<gene>
    <name evidence="3" type="ORF">GALMADRAFT_570107</name>
</gene>
<evidence type="ECO:0000256" key="2">
    <source>
        <dbReference type="SAM" id="MobiDB-lite"/>
    </source>
</evidence>
<reference evidence="4" key="1">
    <citation type="journal article" date="2014" name="Proc. Natl. Acad. Sci. U.S.A.">
        <title>Extensive sampling of basidiomycete genomes demonstrates inadequacy of the white-rot/brown-rot paradigm for wood decay fungi.</title>
        <authorList>
            <person name="Riley R."/>
            <person name="Salamov A.A."/>
            <person name="Brown D.W."/>
            <person name="Nagy L.G."/>
            <person name="Floudas D."/>
            <person name="Held B.W."/>
            <person name="Levasseur A."/>
            <person name="Lombard V."/>
            <person name="Morin E."/>
            <person name="Otillar R."/>
            <person name="Lindquist E.A."/>
            <person name="Sun H."/>
            <person name="LaButti K.M."/>
            <person name="Schmutz J."/>
            <person name="Jabbour D."/>
            <person name="Luo H."/>
            <person name="Baker S.E."/>
            <person name="Pisabarro A.G."/>
            <person name="Walton J.D."/>
            <person name="Blanchette R.A."/>
            <person name="Henrissat B."/>
            <person name="Martin F."/>
            <person name="Cullen D."/>
            <person name="Hibbett D.S."/>
            <person name="Grigoriev I.V."/>
        </authorList>
    </citation>
    <scope>NUCLEOTIDE SEQUENCE [LARGE SCALE GENOMIC DNA]</scope>
    <source>
        <strain evidence="4">CBS 339.88</strain>
    </source>
</reference>
<keyword evidence="4" id="KW-1185">Reference proteome</keyword>
<feature type="compositionally biased region" description="Basic residues" evidence="2">
    <location>
        <begin position="908"/>
        <end position="927"/>
    </location>
</feature>
<proteinExistence type="predicted"/>
<evidence type="ECO:0000256" key="1">
    <source>
        <dbReference type="SAM" id="Coils"/>
    </source>
</evidence>
<feature type="compositionally biased region" description="Low complexity" evidence="2">
    <location>
        <begin position="1393"/>
        <end position="1409"/>
    </location>
</feature>
<keyword evidence="1" id="KW-0175">Coiled coil</keyword>
<organism evidence="3 4">
    <name type="scientific">Galerina marginata (strain CBS 339.88)</name>
    <dbReference type="NCBI Taxonomy" id="685588"/>
    <lineage>
        <taxon>Eukaryota</taxon>
        <taxon>Fungi</taxon>
        <taxon>Dikarya</taxon>
        <taxon>Basidiomycota</taxon>
        <taxon>Agaricomycotina</taxon>
        <taxon>Agaricomycetes</taxon>
        <taxon>Agaricomycetidae</taxon>
        <taxon>Agaricales</taxon>
        <taxon>Agaricineae</taxon>
        <taxon>Strophariaceae</taxon>
        <taxon>Galerina</taxon>
    </lineage>
</organism>
<feature type="compositionally biased region" description="Low complexity" evidence="2">
    <location>
        <begin position="768"/>
        <end position="791"/>
    </location>
</feature>
<feature type="compositionally biased region" description="Pro residues" evidence="2">
    <location>
        <begin position="393"/>
        <end position="406"/>
    </location>
</feature>
<feature type="region of interest" description="Disordered" evidence="2">
    <location>
        <begin position="1734"/>
        <end position="1810"/>
    </location>
</feature>
<evidence type="ECO:0000313" key="4">
    <source>
        <dbReference type="Proteomes" id="UP000027222"/>
    </source>
</evidence>
<feature type="compositionally biased region" description="Polar residues" evidence="2">
    <location>
        <begin position="1866"/>
        <end position="1875"/>
    </location>
</feature>
<feature type="region of interest" description="Disordered" evidence="2">
    <location>
        <begin position="373"/>
        <end position="559"/>
    </location>
</feature>
<evidence type="ECO:0000313" key="3">
    <source>
        <dbReference type="EMBL" id="KDR74957.1"/>
    </source>
</evidence>
<dbReference type="OrthoDB" id="2507336at2759"/>
<dbReference type="Proteomes" id="UP000027222">
    <property type="component" value="Unassembled WGS sequence"/>
</dbReference>